<evidence type="ECO:0000256" key="1">
    <source>
        <dbReference type="SAM" id="MobiDB-lite"/>
    </source>
</evidence>
<keyword evidence="3" id="KW-1185">Reference proteome</keyword>
<evidence type="ECO:0000313" key="3">
    <source>
        <dbReference type="Proteomes" id="UP001280121"/>
    </source>
</evidence>
<dbReference type="Proteomes" id="UP001280121">
    <property type="component" value="Unassembled WGS sequence"/>
</dbReference>
<comment type="caution">
    <text evidence="2">The sequence shown here is derived from an EMBL/GenBank/DDBJ whole genome shotgun (WGS) entry which is preliminary data.</text>
</comment>
<sequence length="157" mass="17890">MVGSSATSTDRSRFPMLVSEYGGPRSPPRWWRRPGSPPHRWRRSISFTNTEKIHVSSLLGWYGVVVLRGGSGEDDGGVVLVVTDSGFGVVWWIVRLKSPPFEEHRLLQVCLIHSLPLRLHDGAALASFAFFRRRMRRRLIGCKSLLLFSMSCLHWKM</sequence>
<dbReference type="AlphaFoldDB" id="A0AAD9XPY9"/>
<dbReference type="EMBL" id="JANJYI010000001">
    <property type="protein sequence ID" value="KAK2663337.1"/>
    <property type="molecule type" value="Genomic_DNA"/>
</dbReference>
<organism evidence="2 3">
    <name type="scientific">Dipteronia dyeriana</name>
    <dbReference type="NCBI Taxonomy" id="168575"/>
    <lineage>
        <taxon>Eukaryota</taxon>
        <taxon>Viridiplantae</taxon>
        <taxon>Streptophyta</taxon>
        <taxon>Embryophyta</taxon>
        <taxon>Tracheophyta</taxon>
        <taxon>Spermatophyta</taxon>
        <taxon>Magnoliopsida</taxon>
        <taxon>eudicotyledons</taxon>
        <taxon>Gunneridae</taxon>
        <taxon>Pentapetalae</taxon>
        <taxon>rosids</taxon>
        <taxon>malvids</taxon>
        <taxon>Sapindales</taxon>
        <taxon>Sapindaceae</taxon>
        <taxon>Hippocastanoideae</taxon>
        <taxon>Acereae</taxon>
        <taxon>Dipteronia</taxon>
    </lineage>
</organism>
<name>A0AAD9XPY9_9ROSI</name>
<feature type="region of interest" description="Disordered" evidence="1">
    <location>
        <begin position="17"/>
        <end position="37"/>
    </location>
</feature>
<protein>
    <submittedName>
        <fullName evidence="2">Uncharacterized protein</fullName>
    </submittedName>
</protein>
<reference evidence="2" key="1">
    <citation type="journal article" date="2023" name="Plant J.">
        <title>Genome sequences and population genomics provide insights into the demographic history, inbreeding, and mutation load of two 'living fossil' tree species of Dipteronia.</title>
        <authorList>
            <person name="Feng Y."/>
            <person name="Comes H.P."/>
            <person name="Chen J."/>
            <person name="Zhu S."/>
            <person name="Lu R."/>
            <person name="Zhang X."/>
            <person name="Li P."/>
            <person name="Qiu J."/>
            <person name="Olsen K.M."/>
            <person name="Qiu Y."/>
        </authorList>
    </citation>
    <scope>NUCLEOTIDE SEQUENCE</scope>
    <source>
        <strain evidence="2">KIB01</strain>
    </source>
</reference>
<accession>A0AAD9XPY9</accession>
<evidence type="ECO:0000313" key="2">
    <source>
        <dbReference type="EMBL" id="KAK2663337.1"/>
    </source>
</evidence>
<gene>
    <name evidence="2" type="ORF">Ddye_001911</name>
</gene>
<proteinExistence type="predicted"/>